<protein>
    <submittedName>
        <fullName evidence="8">Resolvase</fullName>
    </submittedName>
</protein>
<dbReference type="Gene3D" id="3.40.50.1390">
    <property type="entry name" value="Resolvase, N-terminal catalytic domain"/>
    <property type="match status" value="1"/>
</dbReference>
<evidence type="ECO:0000256" key="1">
    <source>
        <dbReference type="ARBA" id="ARBA00009913"/>
    </source>
</evidence>
<proteinExistence type="inferred from homology"/>
<dbReference type="Proteomes" id="UP000234881">
    <property type="component" value="Unassembled WGS sequence"/>
</dbReference>
<dbReference type="PROSITE" id="PS51736">
    <property type="entry name" value="RECOMBINASES_3"/>
    <property type="match status" value="1"/>
</dbReference>
<reference evidence="8 9" key="1">
    <citation type="submission" date="2018-01" db="EMBL/GenBank/DDBJ databases">
        <title>The draft genome sequence of Cohaesibacter sp. H1304.</title>
        <authorList>
            <person name="Wang N.-N."/>
            <person name="Du Z.-J."/>
        </authorList>
    </citation>
    <scope>NUCLEOTIDE SEQUENCE [LARGE SCALE GENOMIC DNA]</scope>
    <source>
        <strain evidence="8 9">H1304</strain>
    </source>
</reference>
<name>A0A2N5XQ65_9HYPH</name>
<dbReference type="PANTHER" id="PTHR30461:SF26">
    <property type="entry name" value="RESOLVASE HOMOLOG YNEB"/>
    <property type="match status" value="1"/>
</dbReference>
<dbReference type="InterPro" id="IPR009057">
    <property type="entry name" value="Homeodomain-like_sf"/>
</dbReference>
<dbReference type="EMBL" id="PKUQ01000023">
    <property type="protein sequence ID" value="PLW76633.1"/>
    <property type="molecule type" value="Genomic_DNA"/>
</dbReference>
<dbReference type="AlphaFoldDB" id="A0A2N5XQ65"/>
<dbReference type="SUPFAM" id="SSF46689">
    <property type="entry name" value="Homeodomain-like"/>
    <property type="match status" value="1"/>
</dbReference>
<evidence type="ECO:0000313" key="9">
    <source>
        <dbReference type="Proteomes" id="UP000234881"/>
    </source>
</evidence>
<dbReference type="GO" id="GO:0015074">
    <property type="term" value="P:DNA integration"/>
    <property type="evidence" value="ECO:0007669"/>
    <property type="project" value="UniProtKB-KW"/>
</dbReference>
<comment type="caution">
    <text evidence="8">The sequence shown here is derived from an EMBL/GenBank/DDBJ whole genome shotgun (WGS) entry which is preliminary data.</text>
</comment>
<evidence type="ECO:0000256" key="4">
    <source>
        <dbReference type="ARBA" id="ARBA00023172"/>
    </source>
</evidence>
<dbReference type="InterPro" id="IPR006119">
    <property type="entry name" value="Resolv_N"/>
</dbReference>
<organism evidence="8 9">
    <name type="scientific">Cohaesibacter celericrescens</name>
    <dbReference type="NCBI Taxonomy" id="2067669"/>
    <lineage>
        <taxon>Bacteria</taxon>
        <taxon>Pseudomonadati</taxon>
        <taxon>Pseudomonadota</taxon>
        <taxon>Alphaproteobacteria</taxon>
        <taxon>Hyphomicrobiales</taxon>
        <taxon>Cohaesibacteraceae</taxon>
    </lineage>
</organism>
<gene>
    <name evidence="8" type="ORF">C0081_13650</name>
</gene>
<dbReference type="CDD" id="cd03768">
    <property type="entry name" value="SR_ResInv"/>
    <property type="match status" value="1"/>
</dbReference>
<keyword evidence="9" id="KW-1185">Reference proteome</keyword>
<keyword evidence="4" id="KW-0233">DNA recombination</keyword>
<dbReference type="PROSITE" id="PS00397">
    <property type="entry name" value="RECOMBINASES_1"/>
    <property type="match status" value="1"/>
</dbReference>
<accession>A0A2N5XQ65</accession>
<dbReference type="RefSeq" id="WP_101534400.1">
    <property type="nucleotide sequence ID" value="NZ_PKUQ01000023.1"/>
</dbReference>
<evidence type="ECO:0000313" key="8">
    <source>
        <dbReference type="EMBL" id="PLW76633.1"/>
    </source>
</evidence>
<feature type="active site" description="O-(5'-phospho-DNA)-serine intermediate" evidence="5 6">
    <location>
        <position position="9"/>
    </location>
</feature>
<feature type="domain" description="Resolvase/invertase-type recombinase catalytic" evidence="7">
    <location>
        <begin position="1"/>
        <end position="136"/>
    </location>
</feature>
<dbReference type="GO" id="GO:0000150">
    <property type="term" value="F:DNA strand exchange activity"/>
    <property type="evidence" value="ECO:0007669"/>
    <property type="project" value="InterPro"/>
</dbReference>
<evidence type="ECO:0000256" key="3">
    <source>
        <dbReference type="ARBA" id="ARBA00023125"/>
    </source>
</evidence>
<dbReference type="GO" id="GO:0003677">
    <property type="term" value="F:DNA binding"/>
    <property type="evidence" value="ECO:0007669"/>
    <property type="project" value="UniProtKB-KW"/>
</dbReference>
<evidence type="ECO:0000256" key="6">
    <source>
        <dbReference type="PROSITE-ProRule" id="PRU10137"/>
    </source>
</evidence>
<dbReference type="SUPFAM" id="SSF53041">
    <property type="entry name" value="Resolvase-like"/>
    <property type="match status" value="1"/>
</dbReference>
<keyword evidence="3" id="KW-0238">DNA-binding</keyword>
<keyword evidence="2" id="KW-0229">DNA integration</keyword>
<dbReference type="OrthoDB" id="9800103at2"/>
<dbReference type="Pfam" id="PF00239">
    <property type="entry name" value="Resolvase"/>
    <property type="match status" value="1"/>
</dbReference>
<dbReference type="PANTHER" id="PTHR30461">
    <property type="entry name" value="DNA-INVERTASE FROM LAMBDOID PROPHAGE"/>
    <property type="match status" value="1"/>
</dbReference>
<evidence type="ECO:0000256" key="2">
    <source>
        <dbReference type="ARBA" id="ARBA00022908"/>
    </source>
</evidence>
<sequence length="182" mass="20072">MKIGYARVSSEGQNLDRQIAALKAEGCEKIFREKASGKSLKQRPQLSRAIDALSHDDILVVAEWDRATRSMQEGIHIIQRIADRQAMMKVLDKPHLDLTTPLGRGLIALLSAIAEDERERIARRAADGRLAAKSKGVRFGPKPKLTEHQQSVALERLASGESCRAIGRDMGVAHTTISRLMA</sequence>
<dbReference type="InterPro" id="IPR050639">
    <property type="entry name" value="SSR_resolvase"/>
</dbReference>
<dbReference type="InterPro" id="IPR036162">
    <property type="entry name" value="Resolvase-like_N_sf"/>
</dbReference>
<dbReference type="SMART" id="SM00857">
    <property type="entry name" value="Resolvase"/>
    <property type="match status" value="1"/>
</dbReference>
<evidence type="ECO:0000259" key="7">
    <source>
        <dbReference type="PROSITE" id="PS51736"/>
    </source>
</evidence>
<evidence type="ECO:0000256" key="5">
    <source>
        <dbReference type="PIRSR" id="PIRSR606118-50"/>
    </source>
</evidence>
<comment type="similarity">
    <text evidence="1">Belongs to the site-specific recombinase resolvase family.</text>
</comment>
<dbReference type="InterPro" id="IPR006118">
    <property type="entry name" value="Recombinase_CS"/>
</dbReference>